<name>A0A9W6ZVD8_9STRA</name>
<keyword evidence="1 3" id="KW-0853">WD repeat</keyword>
<dbReference type="PANTHER" id="PTHR19848:SF8">
    <property type="entry name" value="F-BOX AND WD REPEAT DOMAIN CONTAINING 7"/>
    <property type="match status" value="1"/>
</dbReference>
<accession>A0A9W6ZVD8</accession>
<proteinExistence type="predicted"/>
<dbReference type="PROSITE" id="PS00678">
    <property type="entry name" value="WD_REPEATS_1"/>
    <property type="match status" value="1"/>
</dbReference>
<dbReference type="PANTHER" id="PTHR19848">
    <property type="entry name" value="WD40 REPEAT PROTEIN"/>
    <property type="match status" value="1"/>
</dbReference>
<sequence>MGKGFKKSEPTWKTAEKKKKRAQQAAAIHVDDGATTEKASAKHAKVGKASEDQRYMNKLFMSLSAADTEGPPELDQEEMMKLSDVAKEKNMFLHQKAVDAYHEEKARQKAQAWRILVKEDKFGSMSVADIIKEDPLAVSAFRVAKIFTGINGLGSYSVMWNYNSSMAINGMPARKLKGHKGWTIQSCFSPDGKLICCCSSDEMYIWDPSNGTLKAEWPAHDAMINGCQFSPSGKYIISCSNDLTAKVWITKQALSKGKKGGASHHHEDEDDGEEHHDKGVPVAFHLPMEGERGHSGAVIKAAIAHDDSFAITVGKDKAVYMWNLKHKGSRFVTCDNSGRVYVWDPKVAAPVHVFKEHSDIVYCAIFGREAKEGRGRIITAGHDSRILVWNCYEGTLIGEFESRHKSWVTGMSIDSNNMKLATVGMDSQLIIWQALPPPPKTFEWVDKVIRVINRIRKFTGV</sequence>
<dbReference type="Pfam" id="PF00400">
    <property type="entry name" value="WD40"/>
    <property type="match status" value="5"/>
</dbReference>
<dbReference type="Gene3D" id="2.130.10.10">
    <property type="entry name" value="YVTN repeat-like/Quinoprotein amine dehydrogenase"/>
    <property type="match status" value="2"/>
</dbReference>
<gene>
    <name evidence="5" type="ORF">TrRE_jg4510</name>
</gene>
<evidence type="ECO:0000256" key="1">
    <source>
        <dbReference type="ARBA" id="ARBA00022574"/>
    </source>
</evidence>
<protein>
    <submittedName>
        <fullName evidence="5">Uncharacterized protein</fullName>
    </submittedName>
</protein>
<dbReference type="InterPro" id="IPR019775">
    <property type="entry name" value="WD40_repeat_CS"/>
</dbReference>
<dbReference type="PROSITE" id="PS50082">
    <property type="entry name" value="WD_REPEATS_2"/>
    <property type="match status" value="3"/>
</dbReference>
<dbReference type="InterPro" id="IPR015943">
    <property type="entry name" value="WD40/YVTN_repeat-like_dom_sf"/>
</dbReference>
<feature type="repeat" description="WD" evidence="3">
    <location>
        <begin position="217"/>
        <end position="248"/>
    </location>
</feature>
<feature type="repeat" description="WD" evidence="3">
    <location>
        <begin position="291"/>
        <end position="325"/>
    </location>
</feature>
<organism evidence="5 6">
    <name type="scientific">Triparma retinervis</name>
    <dbReference type="NCBI Taxonomy" id="2557542"/>
    <lineage>
        <taxon>Eukaryota</taxon>
        <taxon>Sar</taxon>
        <taxon>Stramenopiles</taxon>
        <taxon>Ochrophyta</taxon>
        <taxon>Bolidophyceae</taxon>
        <taxon>Parmales</taxon>
        <taxon>Triparmaceae</taxon>
        <taxon>Triparma</taxon>
    </lineage>
</organism>
<dbReference type="EMBL" id="BRXZ01002395">
    <property type="protein sequence ID" value="GMH61122.1"/>
    <property type="molecule type" value="Genomic_DNA"/>
</dbReference>
<evidence type="ECO:0000313" key="6">
    <source>
        <dbReference type="Proteomes" id="UP001165082"/>
    </source>
</evidence>
<keyword evidence="2" id="KW-0677">Repeat</keyword>
<feature type="repeat" description="WD" evidence="3">
    <location>
        <begin position="401"/>
        <end position="433"/>
    </location>
</feature>
<reference evidence="5" key="1">
    <citation type="submission" date="2022-07" db="EMBL/GenBank/DDBJ databases">
        <title>Genome analysis of Parmales, a sister group of diatoms, reveals the evolutionary specialization of diatoms from phago-mixotrophs to photoautotrophs.</title>
        <authorList>
            <person name="Ban H."/>
            <person name="Sato S."/>
            <person name="Yoshikawa S."/>
            <person name="Kazumasa Y."/>
            <person name="Nakamura Y."/>
            <person name="Ichinomiya M."/>
            <person name="Saitoh K."/>
            <person name="Sato N."/>
            <person name="Blanc-Mathieu R."/>
            <person name="Endo H."/>
            <person name="Kuwata A."/>
            <person name="Ogata H."/>
        </authorList>
    </citation>
    <scope>NUCLEOTIDE SEQUENCE</scope>
</reference>
<dbReference type="InterPro" id="IPR001680">
    <property type="entry name" value="WD40_rpt"/>
</dbReference>
<evidence type="ECO:0000256" key="2">
    <source>
        <dbReference type="ARBA" id="ARBA00022737"/>
    </source>
</evidence>
<evidence type="ECO:0000256" key="4">
    <source>
        <dbReference type="SAM" id="MobiDB-lite"/>
    </source>
</evidence>
<dbReference type="SMART" id="SM00320">
    <property type="entry name" value="WD40"/>
    <property type="match status" value="5"/>
</dbReference>
<feature type="region of interest" description="Disordered" evidence="4">
    <location>
        <begin position="257"/>
        <end position="278"/>
    </location>
</feature>
<feature type="region of interest" description="Disordered" evidence="4">
    <location>
        <begin position="1"/>
        <end position="49"/>
    </location>
</feature>
<comment type="caution">
    <text evidence="5">The sequence shown here is derived from an EMBL/GenBank/DDBJ whole genome shotgun (WGS) entry which is preliminary data.</text>
</comment>
<evidence type="ECO:0000313" key="5">
    <source>
        <dbReference type="EMBL" id="GMH61122.1"/>
    </source>
</evidence>
<feature type="compositionally biased region" description="Basic and acidic residues" evidence="4">
    <location>
        <begin position="1"/>
        <end position="10"/>
    </location>
</feature>
<dbReference type="AlphaFoldDB" id="A0A9W6ZVD8"/>
<evidence type="ECO:0000256" key="3">
    <source>
        <dbReference type="PROSITE-ProRule" id="PRU00221"/>
    </source>
</evidence>
<dbReference type="SUPFAM" id="SSF50978">
    <property type="entry name" value="WD40 repeat-like"/>
    <property type="match status" value="1"/>
</dbReference>
<dbReference type="Proteomes" id="UP001165082">
    <property type="component" value="Unassembled WGS sequence"/>
</dbReference>
<dbReference type="OrthoDB" id="71437at2759"/>
<keyword evidence="6" id="KW-1185">Reference proteome</keyword>
<dbReference type="InterPro" id="IPR036322">
    <property type="entry name" value="WD40_repeat_dom_sf"/>
</dbReference>
<dbReference type="PROSITE" id="PS50294">
    <property type="entry name" value="WD_REPEATS_REGION"/>
    <property type="match status" value="1"/>
</dbReference>